<comment type="function">
    <text evidence="7">Functions as a peptidoglycan terminase that cleaves nascent peptidoglycan strands endolytically to terminate their elongation.</text>
</comment>
<dbReference type="GO" id="GO:0009252">
    <property type="term" value="P:peptidoglycan biosynthetic process"/>
    <property type="evidence" value="ECO:0007669"/>
    <property type="project" value="UniProtKB-UniRule"/>
</dbReference>
<dbReference type="KEGG" id="amin:AUMI_15210"/>
<keyword evidence="6 7" id="KW-0961">Cell wall biogenesis/degradation</keyword>
<name>A0A173LW41_9MICO</name>
<dbReference type="Gene3D" id="3.30.160.60">
    <property type="entry name" value="Classic Zinc Finger"/>
    <property type="match status" value="1"/>
</dbReference>
<evidence type="ECO:0000313" key="8">
    <source>
        <dbReference type="EMBL" id="BAU99063.1"/>
    </source>
</evidence>
<sequence>MNKSRKIFVVVGSFLALFALVGAVIGGLFAAGILGSQQDDYTGSGQGEVLFTISEGEYGDAIATNLVEAGVTKSFDAFYSLLLEQPEIVFIPGVYKLKKEMSAQSALDALQDPANRVELKATIPEGTTLKNVYKILSEELGIPLADFESAGATPSNFNVPAEATNLEGFLFPATYTFSPGVTADTVLHTLVDKAIATLDEVGVPVEERWDVIRLASIIQRESGPIEGDAYKVSRVFHNRLDIGEVLGSDVTTCYGAGLTGIACLDITQAALDDTTNPYNTRVLPGLPIGPISNPGALAIDAAYRPADGPWLFFVTVNLTTGETVFSETSAEHDAAVEQYLQWRRDNPNAVK</sequence>
<dbReference type="PANTHER" id="PTHR30518:SF2">
    <property type="entry name" value="ENDOLYTIC MUREIN TRANSGLYCOSYLASE"/>
    <property type="match status" value="1"/>
</dbReference>
<dbReference type="Pfam" id="PF02618">
    <property type="entry name" value="YceG"/>
    <property type="match status" value="1"/>
</dbReference>
<comment type="similarity">
    <text evidence="7">Belongs to the transglycosylase MltG family.</text>
</comment>
<keyword evidence="1 7" id="KW-1003">Cell membrane</keyword>
<dbReference type="GO" id="GO:0008932">
    <property type="term" value="F:lytic endotransglycosylase activity"/>
    <property type="evidence" value="ECO:0007669"/>
    <property type="project" value="UniProtKB-UniRule"/>
</dbReference>
<accession>A0A173LW41</accession>
<evidence type="ECO:0000256" key="7">
    <source>
        <dbReference type="HAMAP-Rule" id="MF_02065"/>
    </source>
</evidence>
<protein>
    <recommendedName>
        <fullName evidence="7">Endolytic murein transglycosylase</fullName>
        <ecNumber evidence="7">4.2.2.29</ecNumber>
    </recommendedName>
    <alternativeName>
        <fullName evidence="7">Peptidoglycan lytic transglycosylase</fullName>
    </alternativeName>
    <alternativeName>
        <fullName evidence="7">Peptidoglycan polymerization terminase</fullName>
    </alternativeName>
</protein>
<keyword evidence="4 7" id="KW-0472">Membrane</keyword>
<comment type="catalytic activity">
    <reaction evidence="7">
        <text>a peptidoglycan chain = a peptidoglycan chain with N-acetyl-1,6-anhydromuramyl-[peptide] at the reducing end + a peptidoglycan chain with N-acetylglucosamine at the non-reducing end.</text>
        <dbReference type="EC" id="4.2.2.29"/>
    </reaction>
</comment>
<reference evidence="8 9" key="1">
    <citation type="journal article" date="2016" name="Genome Announc.">
        <title>Complete Genome Sequence of Aurantimicrobium minutum Type Strain KNCT, a Planktonic Ultramicrobacterium Isolated from River Water.</title>
        <authorList>
            <person name="Nakai R."/>
            <person name="Fujisawa T."/>
            <person name="Nakamura Y."/>
            <person name="Nishide H."/>
            <person name="Uchiyama I."/>
            <person name="Baba T."/>
            <person name="Toyoda A."/>
            <person name="Fujiyama A."/>
            <person name="Naganuma T."/>
            <person name="Niki H."/>
        </authorList>
    </citation>
    <scope>NUCLEOTIDE SEQUENCE [LARGE SCALE GENOMIC DNA]</scope>
    <source>
        <strain evidence="8 9">KNC</strain>
    </source>
</reference>
<evidence type="ECO:0000256" key="5">
    <source>
        <dbReference type="ARBA" id="ARBA00023239"/>
    </source>
</evidence>
<dbReference type="NCBIfam" id="TIGR00247">
    <property type="entry name" value="endolytic transglycosylase MltG"/>
    <property type="match status" value="1"/>
</dbReference>
<evidence type="ECO:0000256" key="6">
    <source>
        <dbReference type="ARBA" id="ARBA00023316"/>
    </source>
</evidence>
<organism evidence="8 9">
    <name type="scientific">Aurantimicrobium minutum</name>
    <dbReference type="NCBI Taxonomy" id="708131"/>
    <lineage>
        <taxon>Bacteria</taxon>
        <taxon>Bacillati</taxon>
        <taxon>Actinomycetota</taxon>
        <taxon>Actinomycetes</taxon>
        <taxon>Micrococcales</taxon>
        <taxon>Microbacteriaceae</taxon>
        <taxon>Aurantimicrobium</taxon>
    </lineage>
</organism>
<dbReference type="RefSeq" id="WP_172418237.1">
    <property type="nucleotide sequence ID" value="NZ_AP017457.1"/>
</dbReference>
<keyword evidence="3 7" id="KW-1133">Transmembrane helix</keyword>
<dbReference type="Proteomes" id="UP000243847">
    <property type="component" value="Chromosome sequence1"/>
</dbReference>
<dbReference type="GeneID" id="80451711"/>
<dbReference type="HAMAP" id="MF_02065">
    <property type="entry name" value="MltG"/>
    <property type="match status" value="1"/>
</dbReference>
<evidence type="ECO:0000256" key="2">
    <source>
        <dbReference type="ARBA" id="ARBA00022692"/>
    </source>
</evidence>
<dbReference type="EMBL" id="AP017457">
    <property type="protein sequence ID" value="BAU99063.1"/>
    <property type="molecule type" value="Genomic_DNA"/>
</dbReference>
<keyword evidence="5 7" id="KW-0456">Lyase</keyword>
<dbReference type="InterPro" id="IPR003770">
    <property type="entry name" value="MLTG-like"/>
</dbReference>
<dbReference type="EC" id="4.2.2.29" evidence="7"/>
<evidence type="ECO:0000256" key="1">
    <source>
        <dbReference type="ARBA" id="ARBA00022475"/>
    </source>
</evidence>
<dbReference type="GO" id="GO:0005886">
    <property type="term" value="C:plasma membrane"/>
    <property type="evidence" value="ECO:0007669"/>
    <property type="project" value="UniProtKB-UniRule"/>
</dbReference>
<dbReference type="Gene3D" id="3.30.1490.480">
    <property type="entry name" value="Endolytic murein transglycosylase"/>
    <property type="match status" value="1"/>
</dbReference>
<dbReference type="AlphaFoldDB" id="A0A173LW41"/>
<keyword evidence="2 7" id="KW-0812">Transmembrane</keyword>
<dbReference type="PANTHER" id="PTHR30518">
    <property type="entry name" value="ENDOLYTIC MUREIN TRANSGLYCOSYLASE"/>
    <property type="match status" value="1"/>
</dbReference>
<evidence type="ECO:0000256" key="4">
    <source>
        <dbReference type="ARBA" id="ARBA00023136"/>
    </source>
</evidence>
<feature type="site" description="Important for catalytic activity" evidence="7">
    <location>
        <position position="221"/>
    </location>
</feature>
<proteinExistence type="inferred from homology"/>
<evidence type="ECO:0000313" key="9">
    <source>
        <dbReference type="Proteomes" id="UP000243847"/>
    </source>
</evidence>
<evidence type="ECO:0000256" key="3">
    <source>
        <dbReference type="ARBA" id="ARBA00022989"/>
    </source>
</evidence>
<gene>
    <name evidence="7" type="primary">mltG</name>
    <name evidence="8" type="ORF">AUMI_15210</name>
</gene>
<dbReference type="GO" id="GO:0071555">
    <property type="term" value="P:cell wall organization"/>
    <property type="evidence" value="ECO:0007669"/>
    <property type="project" value="UniProtKB-KW"/>
</dbReference>